<evidence type="ECO:0008006" key="7">
    <source>
        <dbReference type="Google" id="ProtNLM"/>
    </source>
</evidence>
<dbReference type="SUPFAM" id="SSF55797">
    <property type="entry name" value="PR-1-like"/>
    <property type="match status" value="1"/>
</dbReference>
<dbReference type="Pfam" id="PF00188">
    <property type="entry name" value="CAP"/>
    <property type="match status" value="1"/>
</dbReference>
<dbReference type="Gene3D" id="3.80.10.10">
    <property type="entry name" value="Ribonuclease Inhibitor"/>
    <property type="match status" value="1"/>
</dbReference>
<dbReference type="InterPro" id="IPR014044">
    <property type="entry name" value="CAP_dom"/>
</dbReference>
<dbReference type="InterPro" id="IPR036582">
    <property type="entry name" value="Mao_N_sf"/>
</dbReference>
<dbReference type="PANTHER" id="PTHR46652:SF3">
    <property type="entry name" value="LEUCINE-RICH REPEAT-CONTAINING PROTEIN 9"/>
    <property type="match status" value="1"/>
</dbReference>
<gene>
    <name evidence="5" type="ORF">D3H35_22645</name>
</gene>
<dbReference type="Gene3D" id="3.40.33.10">
    <property type="entry name" value="CAP"/>
    <property type="match status" value="1"/>
</dbReference>
<dbReference type="CDD" id="cd05379">
    <property type="entry name" value="CAP_bacterial"/>
    <property type="match status" value="1"/>
</dbReference>
<dbReference type="AlphaFoldDB" id="A0A398CJ07"/>
<dbReference type="Gene3D" id="3.30.457.10">
    <property type="entry name" value="Copper amine oxidase-like, N-terminal domain"/>
    <property type="match status" value="1"/>
</dbReference>
<protein>
    <recommendedName>
        <fullName evidence="7">Copper amine oxidase-like N-terminal domain-containing protein</fullName>
    </recommendedName>
</protein>
<dbReference type="InterPro" id="IPR012854">
    <property type="entry name" value="Cu_amine_oxidase-like_N"/>
</dbReference>
<evidence type="ECO:0000259" key="4">
    <source>
        <dbReference type="Pfam" id="PF07833"/>
    </source>
</evidence>
<dbReference type="InterPro" id="IPR001611">
    <property type="entry name" value="Leu-rich_rpt"/>
</dbReference>
<evidence type="ECO:0000256" key="2">
    <source>
        <dbReference type="ARBA" id="ARBA00022737"/>
    </source>
</evidence>
<evidence type="ECO:0000256" key="1">
    <source>
        <dbReference type="ARBA" id="ARBA00022614"/>
    </source>
</evidence>
<organism evidence="5 6">
    <name type="scientific">Cohnella faecalis</name>
    <dbReference type="NCBI Taxonomy" id="2315694"/>
    <lineage>
        <taxon>Bacteria</taxon>
        <taxon>Bacillati</taxon>
        <taxon>Bacillota</taxon>
        <taxon>Bacilli</taxon>
        <taxon>Bacillales</taxon>
        <taxon>Paenibacillaceae</taxon>
        <taxon>Cohnella</taxon>
    </lineage>
</organism>
<reference evidence="5 6" key="1">
    <citation type="submission" date="2018-09" db="EMBL/GenBank/DDBJ databases">
        <title>Cohnella cavernae sp. nov., isolated from a karst cave.</title>
        <authorList>
            <person name="Zhu H."/>
        </authorList>
    </citation>
    <scope>NUCLEOTIDE SEQUENCE [LARGE SCALE GENOMIC DNA]</scope>
    <source>
        <strain evidence="5 6">K2E09-144</strain>
    </source>
</reference>
<evidence type="ECO:0000313" key="5">
    <source>
        <dbReference type="EMBL" id="RIE01199.1"/>
    </source>
</evidence>
<proteinExistence type="predicted"/>
<dbReference type="EMBL" id="QXJM01000040">
    <property type="protein sequence ID" value="RIE01199.1"/>
    <property type="molecule type" value="Genomic_DNA"/>
</dbReference>
<feature type="domain" description="SCP" evidence="3">
    <location>
        <begin position="101"/>
        <end position="209"/>
    </location>
</feature>
<dbReference type="SUPFAM" id="SSF55383">
    <property type="entry name" value="Copper amine oxidase, domain N"/>
    <property type="match status" value="1"/>
</dbReference>
<dbReference type="SUPFAM" id="SSF52058">
    <property type="entry name" value="L domain-like"/>
    <property type="match status" value="1"/>
</dbReference>
<dbReference type="Pfam" id="PF07833">
    <property type="entry name" value="Cu_amine_oxidN1"/>
    <property type="match status" value="1"/>
</dbReference>
<sequence length="975" mass="107195">MEAIMIIPEIKVKWEKYVLTMLIAAVIAIGMTFSAASADASSDRVVTDGHTPEEIIAKWDEYKPTFSGDPFLVKPNVTAPYATGKLNPAFIQDGVNMANFVRFLAGLPDDLEQDQSLNDQAQYGAVVLAAVDTLTHYPAKPKDMDSGFFEIGAKSTSSSNLHAGLTKLHQTVLGYMSDSDSTNIDRVGHRRWILNPPLKKVGFGYALSNTATAYSPMQVFDKSGAKTSASPITAWPSPGAFPMIAFDFGDAWSVNLNKEQYESPTLNEVKVNLKRITDGREWNFDYNDKGSPDMSRNYFNVEGSGFGAGSSIIFRPADAGAPSDQDVYEVKIEGIKTISGEAATISYTVSFFDIPGKDNAAEYLAQWRLPREAKSQLPIKFKSSTVEQWVRLKLGINQAVITEAALSRISDFYFDYNNGDTSLDEDILPKLTGLRSLNFQSLGEAGVAPIANLRGLTELSVATSFAEKPIHELQLLANLKQLNKLSLYGSIPEGDLSQLLGQLPNLRQLTVEDDQLTDLSFIPPTVMANLVELTVTSDGLRDVTALRYANKLLNLSLQGNDVPLLDLRPITSLSGLLWLGVNSFGITDADVVKISRMTGLTTLSLRNNQIRDISPIAALTKLEDINVSGNKIRDVSVLSKLPSLKWIDIGFNGIYDISSVMNADFDIQQLSVRANFLDLTEGGRTKVWLDKLATKPIYLSSVGGTVTGNTAFYDSQQQNELWYYEWSDLTDRTFDSRSLVVGDSIPAKIIARYVDYNDQVIDNSSEWVSSDPKVLMIKNGKITALKSGYASIKIKWGDVEKNVWFNVISRPNMGYYYSKALTDTMKAQLQNALVLGVGNGTILADGTLETTDAKPFVDKASASTLLPVRVVSENLESSVTWDKKTQTAVVTNYDGSIRIEIRIGEKTMKVNDKVVDLPVAARIVDSNTYLPLRALCDALGKQITYHNGVIAIANHSFYKEAELLNTLSKMYSLKE</sequence>
<dbReference type="Pfam" id="PF12799">
    <property type="entry name" value="LRR_4"/>
    <property type="match status" value="1"/>
</dbReference>
<dbReference type="SMART" id="SM00365">
    <property type="entry name" value="LRR_SD22"/>
    <property type="match status" value="2"/>
</dbReference>
<evidence type="ECO:0000259" key="3">
    <source>
        <dbReference type="Pfam" id="PF00188"/>
    </source>
</evidence>
<name>A0A398CJ07_9BACL</name>
<accession>A0A398CJ07</accession>
<dbReference type="InterPro" id="IPR025875">
    <property type="entry name" value="Leu-rich_rpt_4"/>
</dbReference>
<dbReference type="PROSITE" id="PS51450">
    <property type="entry name" value="LRR"/>
    <property type="match status" value="2"/>
</dbReference>
<evidence type="ECO:0000313" key="6">
    <source>
        <dbReference type="Proteomes" id="UP000266340"/>
    </source>
</evidence>
<dbReference type="Gene3D" id="2.60.40.1080">
    <property type="match status" value="1"/>
</dbReference>
<keyword evidence="6" id="KW-1185">Reference proteome</keyword>
<dbReference type="InterPro" id="IPR035940">
    <property type="entry name" value="CAP_sf"/>
</dbReference>
<dbReference type="Proteomes" id="UP000266340">
    <property type="component" value="Unassembled WGS sequence"/>
</dbReference>
<dbReference type="InterPro" id="IPR032675">
    <property type="entry name" value="LRR_dom_sf"/>
</dbReference>
<keyword evidence="2" id="KW-0677">Repeat</keyword>
<dbReference type="PANTHER" id="PTHR46652">
    <property type="entry name" value="LEUCINE-RICH REPEAT AND IQ DOMAIN-CONTAINING PROTEIN 1-RELATED"/>
    <property type="match status" value="1"/>
</dbReference>
<comment type="caution">
    <text evidence="5">The sequence shown here is derived from an EMBL/GenBank/DDBJ whole genome shotgun (WGS) entry which is preliminary data.</text>
</comment>
<dbReference type="InterPro" id="IPR050836">
    <property type="entry name" value="SDS22/Internalin_LRR"/>
</dbReference>
<feature type="domain" description="Copper amine oxidase-like N-terminal" evidence="4">
    <location>
        <begin position="845"/>
        <end position="948"/>
    </location>
</feature>
<keyword evidence="1" id="KW-0433">Leucine-rich repeat</keyword>